<keyword evidence="2" id="KW-1185">Reference proteome</keyword>
<feature type="compositionally biased region" description="Basic and acidic residues" evidence="1">
    <location>
        <begin position="106"/>
        <end position="115"/>
    </location>
</feature>
<dbReference type="AlphaFoldDB" id="A0A1I8FC68"/>
<name>A0A1I8FC68_9PLAT</name>
<evidence type="ECO:0000313" key="2">
    <source>
        <dbReference type="Proteomes" id="UP000095280"/>
    </source>
</evidence>
<proteinExistence type="predicted"/>
<protein>
    <submittedName>
        <fullName evidence="3">Uncharacterized protein</fullName>
    </submittedName>
</protein>
<dbReference type="Proteomes" id="UP000095280">
    <property type="component" value="Unplaced"/>
</dbReference>
<evidence type="ECO:0000256" key="1">
    <source>
        <dbReference type="SAM" id="MobiDB-lite"/>
    </source>
</evidence>
<evidence type="ECO:0000313" key="3">
    <source>
        <dbReference type="WBParaSite" id="maker-unitig_28151-snap-gene-0.1-mRNA-1"/>
    </source>
</evidence>
<feature type="region of interest" description="Disordered" evidence="1">
    <location>
        <begin position="80"/>
        <end position="116"/>
    </location>
</feature>
<sequence length="151" mass="17218">MSNNWDSDPILTAKIQNLPFTMGINIPLSYIFSVADPSVVCGPWHGHRPDAFNRSVHHLRLRRDAGAQKARVHATERAPTWGLPGQVRGQEQGAAADTRHPRRFHGHDEKDDRWEIPAVSRRRLPPELRVGRQRPRQPTLFGVRANLRQHA</sequence>
<dbReference type="WBParaSite" id="maker-unitig_28151-snap-gene-0.1-mRNA-1">
    <property type="protein sequence ID" value="maker-unitig_28151-snap-gene-0.1-mRNA-1"/>
    <property type="gene ID" value="maker-unitig_28151-snap-gene-0.1"/>
</dbReference>
<accession>A0A1I8FC68</accession>
<organism evidence="2 3">
    <name type="scientific">Macrostomum lignano</name>
    <dbReference type="NCBI Taxonomy" id="282301"/>
    <lineage>
        <taxon>Eukaryota</taxon>
        <taxon>Metazoa</taxon>
        <taxon>Spiralia</taxon>
        <taxon>Lophotrochozoa</taxon>
        <taxon>Platyhelminthes</taxon>
        <taxon>Rhabditophora</taxon>
        <taxon>Macrostomorpha</taxon>
        <taxon>Macrostomida</taxon>
        <taxon>Macrostomidae</taxon>
        <taxon>Macrostomum</taxon>
    </lineage>
</organism>
<reference evidence="3" key="1">
    <citation type="submission" date="2016-11" db="UniProtKB">
        <authorList>
            <consortium name="WormBaseParasite"/>
        </authorList>
    </citation>
    <scope>IDENTIFICATION</scope>
</reference>